<dbReference type="Gene3D" id="3.20.20.80">
    <property type="entry name" value="Glycosidases"/>
    <property type="match status" value="1"/>
</dbReference>
<feature type="domain" description="GH26" evidence="5">
    <location>
        <begin position="42"/>
        <end position="346"/>
    </location>
</feature>
<evidence type="ECO:0000313" key="6">
    <source>
        <dbReference type="EMBL" id="GLY73412.1"/>
    </source>
</evidence>
<dbReference type="InterPro" id="IPR022790">
    <property type="entry name" value="GH26_dom"/>
</dbReference>
<gene>
    <name evidence="6" type="ORF">Airi01_016790</name>
</gene>
<dbReference type="InterPro" id="IPR017853">
    <property type="entry name" value="GH"/>
</dbReference>
<sequence>MPGVAGRAFLALTTAVSLAACGVIGGNGGGDEPELAPRSGDPSTSPAKCTVSAKLVPSCGAWWGVTPVIGSRQDPVTAVTSYERQIGRSVDIYHGYHSYADLFPSAREIALTRQSGKHRMLVLNWKPDSGKTWKQVAAGAADAQIAREAAYLKAHFTKKFWLVIHHEPEEEVKTAPNSGYTAADYRAMFRHVVTRFRAAGAKNILFTMVYMGYTGYMAKPWFGDLYPGDKYVDWIGYDPFAKSNIKDYANLVNKVAPAQQDLGFPGFYDYSAKHFPDKPLMLSEWAVLEVPGDPGRKPAFFKGVGKQFAKYPRIKALSYFNTTHAVNMPDGGNTSIDATSQALKAFRALGKRPEFNVER</sequence>
<accession>A0A9W6RG17</accession>
<feature type="signal peptide" evidence="4">
    <location>
        <begin position="1"/>
        <end position="19"/>
    </location>
</feature>
<dbReference type="GO" id="GO:0004553">
    <property type="term" value="F:hydrolase activity, hydrolyzing O-glycosyl compounds"/>
    <property type="evidence" value="ECO:0007669"/>
    <property type="project" value="InterPro"/>
</dbReference>
<dbReference type="SUPFAM" id="SSF51445">
    <property type="entry name" value="(Trans)glycosidases"/>
    <property type="match status" value="1"/>
</dbReference>
<evidence type="ECO:0000256" key="3">
    <source>
        <dbReference type="PROSITE-ProRule" id="PRU01100"/>
    </source>
</evidence>
<dbReference type="Pfam" id="PF02156">
    <property type="entry name" value="Glyco_hydro_26"/>
    <property type="match status" value="1"/>
</dbReference>
<keyword evidence="4" id="KW-0732">Signal</keyword>
<evidence type="ECO:0000256" key="2">
    <source>
        <dbReference type="ARBA" id="ARBA00023295"/>
    </source>
</evidence>
<evidence type="ECO:0000259" key="5">
    <source>
        <dbReference type="PROSITE" id="PS51764"/>
    </source>
</evidence>
<dbReference type="PROSITE" id="PS51764">
    <property type="entry name" value="GH26"/>
    <property type="match status" value="1"/>
</dbReference>
<dbReference type="AlphaFoldDB" id="A0A9W6RG17"/>
<comment type="caution">
    <text evidence="6">The sequence shown here is derived from an EMBL/GenBank/DDBJ whole genome shotgun (WGS) entry which is preliminary data.</text>
</comment>
<feature type="active site" description="Proton donor" evidence="3">
    <location>
        <position position="167"/>
    </location>
</feature>
<evidence type="ECO:0000313" key="7">
    <source>
        <dbReference type="Proteomes" id="UP001165135"/>
    </source>
</evidence>
<proteinExistence type="inferred from homology"/>
<name>A0A9W6RG17_9ACTN</name>
<dbReference type="Proteomes" id="UP001165135">
    <property type="component" value="Unassembled WGS sequence"/>
</dbReference>
<evidence type="ECO:0000256" key="4">
    <source>
        <dbReference type="SAM" id="SignalP"/>
    </source>
</evidence>
<evidence type="ECO:0000256" key="1">
    <source>
        <dbReference type="ARBA" id="ARBA00022801"/>
    </source>
</evidence>
<protein>
    <recommendedName>
        <fullName evidence="5">GH26 domain-containing protein</fullName>
    </recommendedName>
</protein>
<organism evidence="6 7">
    <name type="scientific">Actinoallomurus iriomotensis</name>
    <dbReference type="NCBI Taxonomy" id="478107"/>
    <lineage>
        <taxon>Bacteria</taxon>
        <taxon>Bacillati</taxon>
        <taxon>Actinomycetota</taxon>
        <taxon>Actinomycetes</taxon>
        <taxon>Streptosporangiales</taxon>
        <taxon>Thermomonosporaceae</taxon>
        <taxon>Actinoallomurus</taxon>
    </lineage>
</organism>
<comment type="similarity">
    <text evidence="3">Belongs to the glycosyl hydrolase 26 family.</text>
</comment>
<feature type="active site" description="Nucleophile" evidence="3">
    <location>
        <position position="284"/>
    </location>
</feature>
<reference evidence="6" key="1">
    <citation type="submission" date="2023-03" db="EMBL/GenBank/DDBJ databases">
        <title>Actinoallomurus iriomotensis NBRC 103681.</title>
        <authorList>
            <person name="Ichikawa N."/>
            <person name="Sato H."/>
            <person name="Tonouchi N."/>
        </authorList>
    </citation>
    <scope>NUCLEOTIDE SEQUENCE</scope>
    <source>
        <strain evidence="6">NBRC 103681</strain>
    </source>
</reference>
<keyword evidence="2 3" id="KW-0326">Glycosidase</keyword>
<dbReference type="EMBL" id="BSTJ01000001">
    <property type="protein sequence ID" value="GLY73412.1"/>
    <property type="molecule type" value="Genomic_DNA"/>
</dbReference>
<dbReference type="PROSITE" id="PS51257">
    <property type="entry name" value="PROKAR_LIPOPROTEIN"/>
    <property type="match status" value="1"/>
</dbReference>
<keyword evidence="1 3" id="KW-0378">Hydrolase</keyword>
<feature type="chain" id="PRO_5040954047" description="GH26 domain-containing protein" evidence="4">
    <location>
        <begin position="20"/>
        <end position="359"/>
    </location>
</feature>